<evidence type="ECO:0000313" key="5">
    <source>
        <dbReference type="EMBL" id="OTG28352.1"/>
    </source>
</evidence>
<dbReference type="Gene3D" id="3.40.50.720">
    <property type="entry name" value="NAD(P)-binding Rossmann-like Domain"/>
    <property type="match status" value="1"/>
</dbReference>
<dbReference type="PANTHER" id="PTHR48107">
    <property type="entry name" value="NADPH-DEPENDENT ALDEHYDE REDUCTASE-LIKE PROTEIN, CHLOROPLASTIC-RELATED"/>
    <property type="match status" value="1"/>
</dbReference>
<evidence type="ECO:0000256" key="1">
    <source>
        <dbReference type="ARBA" id="ARBA00006484"/>
    </source>
</evidence>
<dbReference type="PRINTS" id="PR00080">
    <property type="entry name" value="SDRFAMILY"/>
</dbReference>
<feature type="region of interest" description="Disordered" evidence="3">
    <location>
        <begin position="1"/>
        <end position="23"/>
    </location>
</feature>
<comment type="similarity">
    <text evidence="1">Belongs to the short-chain dehydrogenases/reductases (SDR) family.</text>
</comment>
<gene>
    <name evidence="5" type="ORF">HannXRQ_Chr04g0110291</name>
    <name evidence="4" type="ORF">HanXRQr2_Chr04g0164091</name>
</gene>
<dbReference type="OMA" id="YGYFHMA"/>
<dbReference type="Proteomes" id="UP000215914">
    <property type="component" value="Chromosome 4"/>
</dbReference>
<dbReference type="PANTHER" id="PTHR48107:SF16">
    <property type="entry name" value="NADPH-DEPENDENT ALDEHYDE REDUCTASE 1, CHLOROPLASTIC"/>
    <property type="match status" value="1"/>
</dbReference>
<dbReference type="STRING" id="4232.A0A251V049"/>
<proteinExistence type="inferred from homology"/>
<dbReference type="AlphaFoldDB" id="A0A251V049"/>
<name>A0A251V049_HELAN</name>
<reference evidence="4 6" key="1">
    <citation type="journal article" date="2017" name="Nature">
        <title>The sunflower genome provides insights into oil metabolism, flowering and Asterid evolution.</title>
        <authorList>
            <person name="Badouin H."/>
            <person name="Gouzy J."/>
            <person name="Grassa C.J."/>
            <person name="Murat F."/>
            <person name="Staton S.E."/>
            <person name="Cottret L."/>
            <person name="Lelandais-Briere C."/>
            <person name="Owens G.L."/>
            <person name="Carrere S."/>
            <person name="Mayjonade B."/>
            <person name="Legrand L."/>
            <person name="Gill N."/>
            <person name="Kane N.C."/>
            <person name="Bowers J.E."/>
            <person name="Hubner S."/>
            <person name="Bellec A."/>
            <person name="Berard A."/>
            <person name="Berges H."/>
            <person name="Blanchet N."/>
            <person name="Boniface M.C."/>
            <person name="Brunel D."/>
            <person name="Catrice O."/>
            <person name="Chaidir N."/>
            <person name="Claudel C."/>
            <person name="Donnadieu C."/>
            <person name="Faraut T."/>
            <person name="Fievet G."/>
            <person name="Helmstetter N."/>
            <person name="King M."/>
            <person name="Knapp S.J."/>
            <person name="Lai Z."/>
            <person name="Le Paslier M.C."/>
            <person name="Lippi Y."/>
            <person name="Lorenzon L."/>
            <person name="Mandel J.R."/>
            <person name="Marage G."/>
            <person name="Marchand G."/>
            <person name="Marquand E."/>
            <person name="Bret-Mestries E."/>
            <person name="Morien E."/>
            <person name="Nambeesan S."/>
            <person name="Nguyen T."/>
            <person name="Pegot-Espagnet P."/>
            <person name="Pouilly N."/>
            <person name="Raftis F."/>
            <person name="Sallet E."/>
            <person name="Schiex T."/>
            <person name="Thomas J."/>
            <person name="Vandecasteele C."/>
            <person name="Vares D."/>
            <person name="Vear F."/>
            <person name="Vautrin S."/>
            <person name="Crespi M."/>
            <person name="Mangin B."/>
            <person name="Burke J.M."/>
            <person name="Salse J."/>
            <person name="Munos S."/>
            <person name="Vincourt P."/>
            <person name="Rieseberg L.H."/>
            <person name="Langlade N.B."/>
        </authorList>
    </citation>
    <scope>NUCLEOTIDE SEQUENCE [LARGE SCALE GENOMIC DNA]</scope>
    <source>
        <strain evidence="6">cv. SF193</strain>
        <tissue evidence="4">Leaves</tissue>
    </source>
</reference>
<dbReference type="InParanoid" id="A0A251V049"/>
<feature type="compositionally biased region" description="Basic and acidic residues" evidence="3">
    <location>
        <begin position="1"/>
        <end position="19"/>
    </location>
</feature>
<dbReference type="EMBL" id="CM007893">
    <property type="protein sequence ID" value="OTG28352.1"/>
    <property type="molecule type" value="Genomic_DNA"/>
</dbReference>
<dbReference type="Pfam" id="PF13561">
    <property type="entry name" value="adh_short_C2"/>
    <property type="match status" value="1"/>
</dbReference>
<dbReference type="OrthoDB" id="47007at2759"/>
<dbReference type="SUPFAM" id="SSF51735">
    <property type="entry name" value="NAD(P)-binding Rossmann-fold domains"/>
    <property type="match status" value="1"/>
</dbReference>
<dbReference type="FunFam" id="3.40.50.720:FF:000084">
    <property type="entry name" value="Short-chain dehydrogenase reductase"/>
    <property type="match status" value="1"/>
</dbReference>
<keyword evidence="6" id="KW-1185">Reference proteome</keyword>
<dbReference type="InterPro" id="IPR020904">
    <property type="entry name" value="Sc_DH/Rdtase_CS"/>
</dbReference>
<protein>
    <submittedName>
        <fullName evidence="5">Putative glucose/ribitol dehydrogenase</fullName>
    </submittedName>
    <submittedName>
        <fullName evidence="4">Short-chain dehydrogenase/reductase SDR, NAD(P)-binding domain superfamily</fullName>
    </submittedName>
</protein>
<accession>A0A251V049</accession>
<dbReference type="Gramene" id="mRNA:HanXRQr2_Chr04g0164091">
    <property type="protein sequence ID" value="mRNA:HanXRQr2_Chr04g0164091"/>
    <property type="gene ID" value="HanXRQr2_Chr04g0164091"/>
</dbReference>
<evidence type="ECO:0000313" key="4">
    <source>
        <dbReference type="EMBL" id="KAF5809996.1"/>
    </source>
</evidence>
<evidence type="ECO:0000313" key="6">
    <source>
        <dbReference type="Proteomes" id="UP000215914"/>
    </source>
</evidence>
<dbReference type="PROSITE" id="PS00061">
    <property type="entry name" value="ADH_SHORT"/>
    <property type="match status" value="1"/>
</dbReference>
<dbReference type="GO" id="GO:0016616">
    <property type="term" value="F:oxidoreductase activity, acting on the CH-OH group of donors, NAD or NADP as acceptor"/>
    <property type="evidence" value="ECO:0007669"/>
    <property type="project" value="UniProtKB-ARBA"/>
</dbReference>
<keyword evidence="2" id="KW-0560">Oxidoreductase</keyword>
<reference evidence="5" key="2">
    <citation type="submission" date="2017-02" db="EMBL/GenBank/DDBJ databases">
        <title>Sunflower complete genome.</title>
        <authorList>
            <person name="Langlade N."/>
            <person name="Munos S."/>
        </authorList>
    </citation>
    <scope>NUCLEOTIDE SEQUENCE [LARGE SCALE GENOMIC DNA]</scope>
    <source>
        <tissue evidence="5">Leaves</tissue>
    </source>
</reference>
<evidence type="ECO:0000256" key="2">
    <source>
        <dbReference type="ARBA" id="ARBA00023002"/>
    </source>
</evidence>
<organism evidence="5 6">
    <name type="scientific">Helianthus annuus</name>
    <name type="common">Common sunflower</name>
    <dbReference type="NCBI Taxonomy" id="4232"/>
    <lineage>
        <taxon>Eukaryota</taxon>
        <taxon>Viridiplantae</taxon>
        <taxon>Streptophyta</taxon>
        <taxon>Embryophyta</taxon>
        <taxon>Tracheophyta</taxon>
        <taxon>Spermatophyta</taxon>
        <taxon>Magnoliopsida</taxon>
        <taxon>eudicotyledons</taxon>
        <taxon>Gunneridae</taxon>
        <taxon>Pentapetalae</taxon>
        <taxon>asterids</taxon>
        <taxon>campanulids</taxon>
        <taxon>Asterales</taxon>
        <taxon>Asteraceae</taxon>
        <taxon>Asteroideae</taxon>
        <taxon>Heliantheae alliance</taxon>
        <taxon>Heliantheae</taxon>
        <taxon>Helianthus</taxon>
    </lineage>
</organism>
<reference evidence="4" key="3">
    <citation type="submission" date="2020-06" db="EMBL/GenBank/DDBJ databases">
        <title>Helianthus annuus Genome sequencing and assembly Release 2.</title>
        <authorList>
            <person name="Gouzy J."/>
            <person name="Langlade N."/>
            <person name="Munos S."/>
        </authorList>
    </citation>
    <scope>NUCLEOTIDE SEQUENCE</scope>
    <source>
        <tissue evidence="4">Leaves</tissue>
    </source>
</reference>
<dbReference type="EMBL" id="MNCJ02000319">
    <property type="protein sequence ID" value="KAF5809996.1"/>
    <property type="molecule type" value="Genomic_DNA"/>
</dbReference>
<dbReference type="PRINTS" id="PR00081">
    <property type="entry name" value="GDHRDH"/>
</dbReference>
<evidence type="ECO:0000256" key="3">
    <source>
        <dbReference type="SAM" id="MobiDB-lite"/>
    </source>
</evidence>
<dbReference type="InterPro" id="IPR036291">
    <property type="entry name" value="NAD(P)-bd_dom_sf"/>
</dbReference>
<dbReference type="InterPro" id="IPR002347">
    <property type="entry name" value="SDR_fam"/>
</dbReference>
<sequence>MERNGTQKHETQPGKEHLMDPTPQFMNPNYKPAGKLQGKVALVTGGDSGIGRAVCYHFVKEGATVALTFVKGAEDKDADDTLRLLLENKTSDAKNPIAIGADLGFDQNCKQVVDQVVENFGRIDILVNNAAEQHKTLSLQEITEDRLDRVFKTNIHSHFFLCRHALKHMKEGSAIINTTSVDAYLGNPQLLDYSSTKGAIVSFTRGLALQLAQKGIRVNGVAPGPVYTPIRPATMDKNDVSDFGKETPMGRAAQPYEIAPSFVFLASDESSYFTGQFLHPNGGLIVNA</sequence>